<dbReference type="PRINTS" id="PR00032">
    <property type="entry name" value="HTHARAC"/>
</dbReference>
<dbReference type="EMBL" id="JACHHT010000002">
    <property type="protein sequence ID" value="MBB6521698.1"/>
    <property type="molecule type" value="Genomic_DNA"/>
</dbReference>
<reference evidence="5 6" key="1">
    <citation type="submission" date="2020-08" db="EMBL/GenBank/DDBJ databases">
        <title>Genomic Encyclopedia of Type Strains, Phase IV (KMG-IV): sequencing the most valuable type-strain genomes for metagenomic binning, comparative biology and taxonomic classification.</title>
        <authorList>
            <person name="Goeker M."/>
        </authorList>
    </citation>
    <scope>NUCLEOTIDE SEQUENCE [LARGE SCALE GENOMIC DNA]</scope>
    <source>
        <strain evidence="5 6">DSM 22368</strain>
    </source>
</reference>
<dbReference type="PROSITE" id="PS00041">
    <property type="entry name" value="HTH_ARAC_FAMILY_1"/>
    <property type="match status" value="1"/>
</dbReference>
<comment type="caution">
    <text evidence="5">The sequence shown here is derived from an EMBL/GenBank/DDBJ whole genome shotgun (WGS) entry which is preliminary data.</text>
</comment>
<evidence type="ECO:0000313" key="5">
    <source>
        <dbReference type="EMBL" id="MBB6521698.1"/>
    </source>
</evidence>
<keyword evidence="6" id="KW-1185">Reference proteome</keyword>
<dbReference type="GO" id="GO:0003700">
    <property type="term" value="F:DNA-binding transcription factor activity"/>
    <property type="evidence" value="ECO:0007669"/>
    <property type="project" value="InterPro"/>
</dbReference>
<dbReference type="Pfam" id="PF12833">
    <property type="entry name" value="HTH_18"/>
    <property type="match status" value="1"/>
</dbReference>
<dbReference type="Gene3D" id="1.10.10.60">
    <property type="entry name" value="Homeodomain-like"/>
    <property type="match status" value="1"/>
</dbReference>
<evidence type="ECO:0000313" key="6">
    <source>
        <dbReference type="Proteomes" id="UP000528457"/>
    </source>
</evidence>
<dbReference type="InterPro" id="IPR020449">
    <property type="entry name" value="Tscrpt_reg_AraC-type_HTH"/>
</dbReference>
<evidence type="ECO:0000256" key="3">
    <source>
        <dbReference type="ARBA" id="ARBA00023163"/>
    </source>
</evidence>
<dbReference type="InterPro" id="IPR050204">
    <property type="entry name" value="AraC_XylS_family_regulators"/>
</dbReference>
<proteinExistence type="predicted"/>
<gene>
    <name evidence="5" type="ORF">HNR48_001983</name>
</gene>
<accession>A0A7X0JSW7</accession>
<dbReference type="RefSeq" id="WP_166844704.1">
    <property type="nucleotide sequence ID" value="NZ_JAAONY010000002.1"/>
</dbReference>
<dbReference type="InterPro" id="IPR035418">
    <property type="entry name" value="AraC-bd_2"/>
</dbReference>
<dbReference type="Pfam" id="PF14525">
    <property type="entry name" value="AraC_binding_2"/>
    <property type="match status" value="1"/>
</dbReference>
<dbReference type="InterPro" id="IPR018062">
    <property type="entry name" value="HTH_AraC-typ_CS"/>
</dbReference>
<protein>
    <submittedName>
        <fullName evidence="5">AraC-like DNA-binding protein</fullName>
    </submittedName>
</protein>
<keyword evidence="2 5" id="KW-0238">DNA-binding</keyword>
<dbReference type="PANTHER" id="PTHR46796:SF6">
    <property type="entry name" value="ARAC SUBFAMILY"/>
    <property type="match status" value="1"/>
</dbReference>
<organism evidence="5 6">
    <name type="scientific">Pseudoteredinibacter isoporae</name>
    <dbReference type="NCBI Taxonomy" id="570281"/>
    <lineage>
        <taxon>Bacteria</taxon>
        <taxon>Pseudomonadati</taxon>
        <taxon>Pseudomonadota</taxon>
        <taxon>Gammaproteobacteria</taxon>
        <taxon>Cellvibrionales</taxon>
        <taxon>Cellvibrionaceae</taxon>
        <taxon>Pseudoteredinibacter</taxon>
    </lineage>
</organism>
<dbReference type="AlphaFoldDB" id="A0A7X0JSW7"/>
<evidence type="ECO:0000256" key="2">
    <source>
        <dbReference type="ARBA" id="ARBA00023125"/>
    </source>
</evidence>
<evidence type="ECO:0000256" key="1">
    <source>
        <dbReference type="ARBA" id="ARBA00023015"/>
    </source>
</evidence>
<dbReference type="PANTHER" id="PTHR46796">
    <property type="entry name" value="HTH-TYPE TRANSCRIPTIONAL ACTIVATOR RHAS-RELATED"/>
    <property type="match status" value="1"/>
</dbReference>
<evidence type="ECO:0000259" key="4">
    <source>
        <dbReference type="PROSITE" id="PS01124"/>
    </source>
</evidence>
<dbReference type="Proteomes" id="UP000528457">
    <property type="component" value="Unassembled WGS sequence"/>
</dbReference>
<dbReference type="SUPFAM" id="SSF46689">
    <property type="entry name" value="Homeodomain-like"/>
    <property type="match status" value="1"/>
</dbReference>
<dbReference type="FunCoup" id="A0A7X0JSW7">
    <property type="interactions" value="29"/>
</dbReference>
<sequence>MSFLLQHGYTRSTLDIPKVDREEYWCDAICQEYVKLDCNVDSESAFRGSVRGGVGLAKLRFSEVLADPQHVKRDKKLIAHSTEEDFLISFQLSQEGFVRQGGREAHLKRGSFSLYDSTEPYTLSFNKPFHQLIIQMPKEVLRQHLLEPERYTAVCIDGQQGIGAVLSNFILSLAQELNTVPNMCEDLSDNLLNMIAMAYSSSVRFNQTTDNSLLQDSLRKKVLRFIENNLAEPDLNNQKIADSQGISLRYLQKLFEGQEQSLHQLVLDKRLQKAQQILLDKQQNLSSIEQIAYRCGFNSYAHFSRSFKKHFGLSPSELRE</sequence>
<keyword evidence="3" id="KW-0804">Transcription</keyword>
<keyword evidence="1" id="KW-0805">Transcription regulation</keyword>
<dbReference type="InterPro" id="IPR018060">
    <property type="entry name" value="HTH_AraC"/>
</dbReference>
<name>A0A7X0JSW7_9GAMM</name>
<dbReference type="InParanoid" id="A0A7X0JSW7"/>
<dbReference type="PROSITE" id="PS01124">
    <property type="entry name" value="HTH_ARAC_FAMILY_2"/>
    <property type="match status" value="1"/>
</dbReference>
<dbReference type="InterPro" id="IPR009057">
    <property type="entry name" value="Homeodomain-like_sf"/>
</dbReference>
<feature type="domain" description="HTH araC/xylS-type" evidence="4">
    <location>
        <begin position="220"/>
        <end position="320"/>
    </location>
</feature>
<dbReference type="SMART" id="SM00342">
    <property type="entry name" value="HTH_ARAC"/>
    <property type="match status" value="1"/>
</dbReference>
<dbReference type="GO" id="GO:0043565">
    <property type="term" value="F:sequence-specific DNA binding"/>
    <property type="evidence" value="ECO:0007669"/>
    <property type="project" value="InterPro"/>
</dbReference>